<dbReference type="RefSeq" id="WP_132688161.1">
    <property type="nucleotide sequence ID" value="NZ_SKBU01000006.1"/>
</dbReference>
<gene>
    <name evidence="2" type="ORF">E0L93_02755</name>
</gene>
<accession>A0A4V6NB48</accession>
<evidence type="ECO:0000313" key="2">
    <source>
        <dbReference type="EMBL" id="TCJ19892.1"/>
    </source>
</evidence>
<protein>
    <submittedName>
        <fullName evidence="2">Uncharacterized protein</fullName>
    </submittedName>
</protein>
<sequence>MAKDKDFKQSSAEILMDLLSDPRVKRAIRYVQDDKLKSEREKLKEEAARRFQNLKKRYRGRTPETAARERELNLRLAEIETEAAELRVRLSGLLEEEERIRDELKNL</sequence>
<dbReference type="Proteomes" id="UP000295244">
    <property type="component" value="Unassembled WGS sequence"/>
</dbReference>
<organism evidence="2 3">
    <name type="scientific">Rubrobacter taiwanensis</name>
    <dbReference type="NCBI Taxonomy" id="185139"/>
    <lineage>
        <taxon>Bacteria</taxon>
        <taxon>Bacillati</taxon>
        <taxon>Actinomycetota</taxon>
        <taxon>Rubrobacteria</taxon>
        <taxon>Rubrobacterales</taxon>
        <taxon>Rubrobacteraceae</taxon>
        <taxon>Rubrobacter</taxon>
    </lineage>
</organism>
<dbReference type="EMBL" id="SKBU01000006">
    <property type="protein sequence ID" value="TCJ19892.1"/>
    <property type="molecule type" value="Genomic_DNA"/>
</dbReference>
<proteinExistence type="predicted"/>
<feature type="coiled-coil region" evidence="1">
    <location>
        <begin position="37"/>
        <end position="103"/>
    </location>
</feature>
<evidence type="ECO:0000256" key="1">
    <source>
        <dbReference type="SAM" id="Coils"/>
    </source>
</evidence>
<keyword evidence="1" id="KW-0175">Coiled coil</keyword>
<keyword evidence="3" id="KW-1185">Reference proteome</keyword>
<dbReference type="AlphaFoldDB" id="A0A4V6NB48"/>
<evidence type="ECO:0000313" key="3">
    <source>
        <dbReference type="Proteomes" id="UP000295244"/>
    </source>
</evidence>
<dbReference type="OrthoDB" id="5245083at2"/>
<reference evidence="2 3" key="1">
    <citation type="submission" date="2019-03" db="EMBL/GenBank/DDBJ databases">
        <title>Whole genome sequence of a novel Rubrobacter taiwanensis strain, isolated from Yellowstone National Park.</title>
        <authorList>
            <person name="Freed S."/>
            <person name="Ramaley R.F."/>
            <person name="Kyndt J.A."/>
        </authorList>
    </citation>
    <scope>NUCLEOTIDE SEQUENCE [LARGE SCALE GENOMIC DNA]</scope>
    <source>
        <strain evidence="2 3">Yellowstone</strain>
    </source>
</reference>
<comment type="caution">
    <text evidence="2">The sequence shown here is derived from an EMBL/GenBank/DDBJ whole genome shotgun (WGS) entry which is preliminary data.</text>
</comment>
<name>A0A4V6NB48_9ACTN</name>